<evidence type="ECO:0000256" key="1">
    <source>
        <dbReference type="SAM" id="MobiDB-lite"/>
    </source>
</evidence>
<proteinExistence type="predicted"/>
<dbReference type="OrthoDB" id="3783833at2759"/>
<reference evidence="2" key="1">
    <citation type="submission" date="2020-01" db="EMBL/GenBank/DDBJ databases">
        <authorList>
            <consortium name="DOE Joint Genome Institute"/>
            <person name="Haridas S."/>
            <person name="Albert R."/>
            <person name="Binder M."/>
            <person name="Bloem J."/>
            <person name="Labutti K."/>
            <person name="Salamov A."/>
            <person name="Andreopoulos B."/>
            <person name="Baker S.E."/>
            <person name="Barry K."/>
            <person name="Bills G."/>
            <person name="Bluhm B.H."/>
            <person name="Cannon C."/>
            <person name="Castanera R."/>
            <person name="Culley D.E."/>
            <person name="Daum C."/>
            <person name="Ezra D."/>
            <person name="Gonzalez J.B."/>
            <person name="Henrissat B."/>
            <person name="Kuo A."/>
            <person name="Liang C."/>
            <person name="Lipzen A."/>
            <person name="Lutzoni F."/>
            <person name="Magnuson J."/>
            <person name="Mondo S."/>
            <person name="Nolan M."/>
            <person name="Ohm R."/>
            <person name="Pangilinan J."/>
            <person name="Park H.-J."/>
            <person name="Ramirez L."/>
            <person name="Alfaro M."/>
            <person name="Sun H."/>
            <person name="Tritt A."/>
            <person name="Yoshinaga Y."/>
            <person name="Zwiers L.-H."/>
            <person name="Turgeon B.G."/>
            <person name="Goodwin S.B."/>
            <person name="Spatafora J.W."/>
            <person name="Crous P.W."/>
            <person name="Grigoriev I.V."/>
        </authorList>
    </citation>
    <scope>NUCLEOTIDE SEQUENCE</scope>
    <source>
        <strain evidence="2">CBS 394.84</strain>
    </source>
</reference>
<feature type="compositionally biased region" description="Basic and acidic residues" evidence="1">
    <location>
        <begin position="301"/>
        <end position="319"/>
    </location>
</feature>
<feature type="region of interest" description="Disordered" evidence="1">
    <location>
        <begin position="240"/>
        <end position="330"/>
    </location>
</feature>
<accession>A0A9P4L7C2</accession>
<dbReference type="GeneID" id="63855026"/>
<protein>
    <submittedName>
        <fullName evidence="2">Uncharacterized protein</fullName>
    </submittedName>
</protein>
<sequence length="405" mass="45053">MSYLLEFPTSSLPHNAHSPPYVVFAIQGNEIVSKLPPRIPLNVVLHFAPKLNQWVLPCPSTAHLPLSIARLALRTPYIGIDILSEDIEPTGLEWILSKMLMASGLAYPKSLFHVSPTITTSISIHKTWLALDLPIAGIENLHTHIQSRLMLGPAVTLAVVMAVWGNFPQSSHIVRAMGLNFIRSHIDLEYTQRETSSIRHWYLKSAERCRFFASLECQFPKFGESQDLLVEKAAKGNATLSTSARTGKMMEKTGTKTVSQEEKKERRQKDGAAMRTRLRRTKSDVSIRSVETVIWDPPSESNKDEGATEGEVNDKDATTETKTGPEVSEALQDVSIEGEAKKTSLVRLQQVLIPDLKRLSELAEAATESSELENGPLTNLSAVPKRYATLRKKAGREELDAERRL</sequence>
<evidence type="ECO:0000313" key="3">
    <source>
        <dbReference type="Proteomes" id="UP000800039"/>
    </source>
</evidence>
<dbReference type="EMBL" id="ML976616">
    <property type="protein sequence ID" value="KAF1844790.1"/>
    <property type="molecule type" value="Genomic_DNA"/>
</dbReference>
<feature type="compositionally biased region" description="Basic and acidic residues" evidence="1">
    <location>
        <begin position="248"/>
        <end position="272"/>
    </location>
</feature>
<comment type="caution">
    <text evidence="2">The sequence shown here is derived from an EMBL/GenBank/DDBJ whole genome shotgun (WGS) entry which is preliminary data.</text>
</comment>
<dbReference type="AlphaFoldDB" id="A0A9P4L7C2"/>
<evidence type="ECO:0000313" key="2">
    <source>
        <dbReference type="EMBL" id="KAF1844790.1"/>
    </source>
</evidence>
<gene>
    <name evidence="2" type="ORF">K460DRAFT_416165</name>
</gene>
<keyword evidence="3" id="KW-1185">Reference proteome</keyword>
<dbReference type="RefSeq" id="XP_040787353.1">
    <property type="nucleotide sequence ID" value="XM_040937776.1"/>
</dbReference>
<name>A0A9P4L7C2_9PLEO</name>
<dbReference type="Proteomes" id="UP000800039">
    <property type="component" value="Unassembled WGS sequence"/>
</dbReference>
<organism evidence="2 3">
    <name type="scientific">Cucurbitaria berberidis CBS 394.84</name>
    <dbReference type="NCBI Taxonomy" id="1168544"/>
    <lineage>
        <taxon>Eukaryota</taxon>
        <taxon>Fungi</taxon>
        <taxon>Dikarya</taxon>
        <taxon>Ascomycota</taxon>
        <taxon>Pezizomycotina</taxon>
        <taxon>Dothideomycetes</taxon>
        <taxon>Pleosporomycetidae</taxon>
        <taxon>Pleosporales</taxon>
        <taxon>Pleosporineae</taxon>
        <taxon>Cucurbitariaceae</taxon>
        <taxon>Cucurbitaria</taxon>
    </lineage>
</organism>